<dbReference type="VEuPathDB" id="FungiDB:KRP23_12137"/>
<evidence type="ECO:0000313" key="2">
    <source>
        <dbReference type="EnsemblProtists" id="Phyra78769"/>
    </source>
</evidence>
<organism evidence="2 3">
    <name type="scientific">Phytophthora ramorum</name>
    <name type="common">Sudden oak death agent</name>
    <dbReference type="NCBI Taxonomy" id="164328"/>
    <lineage>
        <taxon>Eukaryota</taxon>
        <taxon>Sar</taxon>
        <taxon>Stramenopiles</taxon>
        <taxon>Oomycota</taxon>
        <taxon>Peronosporomycetes</taxon>
        <taxon>Peronosporales</taxon>
        <taxon>Peronosporaceae</taxon>
        <taxon>Phytophthora</taxon>
    </lineage>
</organism>
<dbReference type="EMBL" id="DS566031">
    <property type="status" value="NOT_ANNOTATED_CDS"/>
    <property type="molecule type" value="Genomic_DNA"/>
</dbReference>
<dbReference type="Proteomes" id="UP000005238">
    <property type="component" value="Unassembled WGS sequence"/>
</dbReference>
<dbReference type="AlphaFoldDB" id="H3GPV6"/>
<accession>H3GPV6</accession>
<proteinExistence type="predicted"/>
<dbReference type="OMA" id="CEQKTER"/>
<feature type="compositionally biased region" description="Low complexity" evidence="1">
    <location>
        <begin position="46"/>
        <end position="61"/>
    </location>
</feature>
<dbReference type="eggNOG" id="ENOG502RG29">
    <property type="taxonomic scope" value="Eukaryota"/>
</dbReference>
<evidence type="ECO:0000256" key="1">
    <source>
        <dbReference type="SAM" id="MobiDB-lite"/>
    </source>
</evidence>
<dbReference type="EnsemblProtists" id="Phyra78769">
    <property type="protein sequence ID" value="Phyra78769"/>
    <property type="gene ID" value="Phyra78769"/>
</dbReference>
<protein>
    <recommendedName>
        <fullName evidence="4">BZIP domain-containing protein</fullName>
    </recommendedName>
</protein>
<sequence>MSLLEATSDDEVTVSEAIAFIDSFQAGFNENDGGSTISVQSPPPDSDNSMISSSLSSQRNSAAGKENAKRKKNPNPPGYSTRVQQRKRAEIQSLRHEARALEDQLDQLKNGQPVVNTAYTHVTEGETAIYQSKWKAVIELERNARRESEEKNRKLKEMLTHQMEANRDLRCTLKKSSLLKGIEFVFETKPTPSYFFSAFENSKAIIGHLEELVVKMYLASGPLFESWSSSSLGYSMQTKFDKQRGKIAEMKATTPVACPMEVAAEVTCGRKPKSQEKSWILSLKCQSYVKRVNGLQLLQRFEEPNRIVLARTDLMTLTTEGLQFRNKCITIITRSETDPQHASVVRIYEEIFMDPQEGFQARPEDVAYAQNIVLKHLSWKLHECSQRLQETLMGQFQSSE</sequence>
<feature type="compositionally biased region" description="Polar residues" evidence="1">
    <location>
        <begin position="31"/>
        <end position="40"/>
    </location>
</feature>
<evidence type="ECO:0008006" key="4">
    <source>
        <dbReference type="Google" id="ProtNLM"/>
    </source>
</evidence>
<dbReference type="InParanoid" id="H3GPV6"/>
<dbReference type="VEuPathDB" id="FungiDB:KRP22_9099"/>
<keyword evidence="3" id="KW-1185">Reference proteome</keyword>
<dbReference type="HOGENOM" id="CLU_040115_0_0_1"/>
<reference evidence="2" key="2">
    <citation type="submission" date="2015-06" db="UniProtKB">
        <authorList>
            <consortium name="EnsemblProtists"/>
        </authorList>
    </citation>
    <scope>IDENTIFICATION</scope>
    <source>
        <strain evidence="2">Pr102</strain>
    </source>
</reference>
<name>H3GPV6_PHYRM</name>
<evidence type="ECO:0000313" key="3">
    <source>
        <dbReference type="Proteomes" id="UP000005238"/>
    </source>
</evidence>
<feature type="region of interest" description="Disordered" evidence="1">
    <location>
        <begin position="31"/>
        <end position="89"/>
    </location>
</feature>
<reference evidence="3" key="1">
    <citation type="journal article" date="2006" name="Science">
        <title>Phytophthora genome sequences uncover evolutionary origins and mechanisms of pathogenesis.</title>
        <authorList>
            <person name="Tyler B.M."/>
            <person name="Tripathy S."/>
            <person name="Zhang X."/>
            <person name="Dehal P."/>
            <person name="Jiang R.H."/>
            <person name="Aerts A."/>
            <person name="Arredondo F.D."/>
            <person name="Baxter L."/>
            <person name="Bensasson D."/>
            <person name="Beynon J.L."/>
            <person name="Chapman J."/>
            <person name="Damasceno C.M."/>
            <person name="Dorrance A.E."/>
            <person name="Dou D."/>
            <person name="Dickerman A.W."/>
            <person name="Dubchak I.L."/>
            <person name="Garbelotto M."/>
            <person name="Gijzen M."/>
            <person name="Gordon S.G."/>
            <person name="Govers F."/>
            <person name="Grunwald N.J."/>
            <person name="Huang W."/>
            <person name="Ivors K.L."/>
            <person name="Jones R.W."/>
            <person name="Kamoun S."/>
            <person name="Krampis K."/>
            <person name="Lamour K.H."/>
            <person name="Lee M.K."/>
            <person name="McDonald W.H."/>
            <person name="Medina M."/>
            <person name="Meijer H.J."/>
            <person name="Nordberg E.K."/>
            <person name="Maclean D.J."/>
            <person name="Ospina-Giraldo M.D."/>
            <person name="Morris P.F."/>
            <person name="Phuntumart V."/>
            <person name="Putnam N.H."/>
            <person name="Rash S."/>
            <person name="Rose J.K."/>
            <person name="Sakihama Y."/>
            <person name="Salamov A.A."/>
            <person name="Savidor A."/>
            <person name="Scheuring C.F."/>
            <person name="Smith B.M."/>
            <person name="Sobral B.W."/>
            <person name="Terry A."/>
            <person name="Torto-Alalibo T.A."/>
            <person name="Win J."/>
            <person name="Xu Z."/>
            <person name="Zhang H."/>
            <person name="Grigoriev I.V."/>
            <person name="Rokhsar D.S."/>
            <person name="Boore J.L."/>
        </authorList>
    </citation>
    <scope>NUCLEOTIDE SEQUENCE [LARGE SCALE GENOMIC DNA]</scope>
    <source>
        <strain evidence="3">Pr102</strain>
    </source>
</reference>